<feature type="chain" id="PRO_5002805644" evidence="2">
    <location>
        <begin position="18"/>
        <end position="191"/>
    </location>
</feature>
<keyword evidence="4" id="KW-1185">Reference proteome</keyword>
<evidence type="ECO:0000256" key="1">
    <source>
        <dbReference type="SAM" id="Phobius"/>
    </source>
</evidence>
<name>B4HKM3_DROSE</name>
<dbReference type="OrthoDB" id="7762401at2759"/>
<dbReference type="OMA" id="MYSLTPA"/>
<dbReference type="PhylomeDB" id="B4HKM3"/>
<dbReference type="AlphaFoldDB" id="B4HKM3"/>
<evidence type="ECO:0000313" key="4">
    <source>
        <dbReference type="Proteomes" id="UP000001292"/>
    </source>
</evidence>
<dbReference type="Proteomes" id="UP000001292">
    <property type="component" value="Unassembled WGS sequence"/>
</dbReference>
<reference evidence="3 4" key="1">
    <citation type="journal article" date="2007" name="Nature">
        <title>Evolution of genes and genomes on the Drosophila phylogeny.</title>
        <authorList>
            <consortium name="Drosophila 12 Genomes Consortium"/>
            <person name="Clark A.G."/>
            <person name="Eisen M.B."/>
            <person name="Smith D.R."/>
            <person name="Bergman C.M."/>
            <person name="Oliver B."/>
            <person name="Markow T.A."/>
            <person name="Kaufman T.C."/>
            <person name="Kellis M."/>
            <person name="Gelbart W."/>
            <person name="Iyer V.N."/>
            <person name="Pollard D.A."/>
            <person name="Sackton T.B."/>
            <person name="Larracuente A.M."/>
            <person name="Singh N.D."/>
            <person name="Abad J.P."/>
            <person name="Abt D.N."/>
            <person name="Adryan B."/>
            <person name="Aguade M."/>
            <person name="Akashi H."/>
            <person name="Anderson W.W."/>
            <person name="Aquadro C.F."/>
            <person name="Ardell D.H."/>
            <person name="Arguello R."/>
            <person name="Artieri C.G."/>
            <person name="Barbash D.A."/>
            <person name="Barker D."/>
            <person name="Barsanti P."/>
            <person name="Batterham P."/>
            <person name="Batzoglou S."/>
            <person name="Begun D."/>
            <person name="Bhutkar A."/>
            <person name="Blanco E."/>
            <person name="Bosak S.A."/>
            <person name="Bradley R.K."/>
            <person name="Brand A.D."/>
            <person name="Brent M.R."/>
            <person name="Brooks A.N."/>
            <person name="Brown R.H."/>
            <person name="Butlin R.K."/>
            <person name="Caggese C."/>
            <person name="Calvi B.R."/>
            <person name="Bernardo de Carvalho A."/>
            <person name="Caspi A."/>
            <person name="Castrezana S."/>
            <person name="Celniker S.E."/>
            <person name="Chang J.L."/>
            <person name="Chapple C."/>
            <person name="Chatterji S."/>
            <person name="Chinwalla A."/>
            <person name="Civetta A."/>
            <person name="Clifton S.W."/>
            <person name="Comeron J.M."/>
            <person name="Costello J.C."/>
            <person name="Coyne J.A."/>
            <person name="Daub J."/>
            <person name="David R.G."/>
            <person name="Delcher A.L."/>
            <person name="Delehaunty K."/>
            <person name="Do C.B."/>
            <person name="Ebling H."/>
            <person name="Edwards K."/>
            <person name="Eickbush T."/>
            <person name="Evans J.D."/>
            <person name="Filipski A."/>
            <person name="Findeiss S."/>
            <person name="Freyhult E."/>
            <person name="Fulton L."/>
            <person name="Fulton R."/>
            <person name="Garcia A.C."/>
            <person name="Gardiner A."/>
            <person name="Garfield D.A."/>
            <person name="Garvin B.E."/>
            <person name="Gibson G."/>
            <person name="Gilbert D."/>
            <person name="Gnerre S."/>
            <person name="Godfrey J."/>
            <person name="Good R."/>
            <person name="Gotea V."/>
            <person name="Gravely B."/>
            <person name="Greenberg A.J."/>
            <person name="Griffiths-Jones S."/>
            <person name="Gross S."/>
            <person name="Guigo R."/>
            <person name="Gustafson E.A."/>
            <person name="Haerty W."/>
            <person name="Hahn M.W."/>
            <person name="Halligan D.L."/>
            <person name="Halpern A.L."/>
            <person name="Halter G.M."/>
            <person name="Han M.V."/>
            <person name="Heger A."/>
            <person name="Hillier L."/>
            <person name="Hinrichs A.S."/>
            <person name="Holmes I."/>
            <person name="Hoskins R.A."/>
            <person name="Hubisz M.J."/>
            <person name="Hultmark D."/>
            <person name="Huntley M.A."/>
            <person name="Jaffe D.B."/>
            <person name="Jagadeeshan S."/>
            <person name="Jeck W.R."/>
            <person name="Johnson J."/>
            <person name="Jones C.D."/>
            <person name="Jordan W.C."/>
            <person name="Karpen G.H."/>
            <person name="Kataoka E."/>
            <person name="Keightley P.D."/>
            <person name="Kheradpour P."/>
            <person name="Kirkness E.F."/>
            <person name="Koerich L.B."/>
            <person name="Kristiansen K."/>
            <person name="Kudrna D."/>
            <person name="Kulathinal R.J."/>
            <person name="Kumar S."/>
            <person name="Kwok R."/>
            <person name="Lander E."/>
            <person name="Langley C.H."/>
            <person name="Lapoint R."/>
            <person name="Lazzaro B.P."/>
            <person name="Lee S.J."/>
            <person name="Levesque L."/>
            <person name="Li R."/>
            <person name="Lin C.F."/>
            <person name="Lin M.F."/>
            <person name="Lindblad-Toh K."/>
            <person name="Llopart A."/>
            <person name="Long M."/>
            <person name="Low L."/>
            <person name="Lozovsky E."/>
            <person name="Lu J."/>
            <person name="Luo M."/>
            <person name="Machado C.A."/>
            <person name="Makalowski W."/>
            <person name="Marzo M."/>
            <person name="Matsuda M."/>
            <person name="Matzkin L."/>
            <person name="McAllister B."/>
            <person name="McBride C.S."/>
            <person name="McKernan B."/>
            <person name="McKernan K."/>
            <person name="Mendez-Lago M."/>
            <person name="Minx P."/>
            <person name="Mollenhauer M.U."/>
            <person name="Montooth K."/>
            <person name="Mount S.M."/>
            <person name="Mu X."/>
            <person name="Myers E."/>
            <person name="Negre B."/>
            <person name="Newfeld S."/>
            <person name="Nielsen R."/>
            <person name="Noor M.A."/>
            <person name="O'Grady P."/>
            <person name="Pachter L."/>
            <person name="Papaceit M."/>
            <person name="Parisi M.J."/>
            <person name="Parisi M."/>
            <person name="Parts L."/>
            <person name="Pedersen J.S."/>
            <person name="Pesole G."/>
            <person name="Phillippy A.M."/>
            <person name="Ponting C.P."/>
            <person name="Pop M."/>
            <person name="Porcelli D."/>
            <person name="Powell J.R."/>
            <person name="Prohaska S."/>
            <person name="Pruitt K."/>
            <person name="Puig M."/>
            <person name="Quesneville H."/>
            <person name="Ram K.R."/>
            <person name="Rand D."/>
            <person name="Rasmussen M.D."/>
            <person name="Reed L.K."/>
            <person name="Reenan R."/>
            <person name="Reily A."/>
            <person name="Remington K.A."/>
            <person name="Rieger T.T."/>
            <person name="Ritchie M.G."/>
            <person name="Robin C."/>
            <person name="Rogers Y.H."/>
            <person name="Rohde C."/>
            <person name="Rozas J."/>
            <person name="Rubenfield M.J."/>
            <person name="Ruiz A."/>
            <person name="Russo S."/>
            <person name="Salzberg S.L."/>
            <person name="Sanchez-Gracia A."/>
            <person name="Saranga D.J."/>
            <person name="Sato H."/>
            <person name="Schaeffer S.W."/>
            <person name="Schatz M.C."/>
            <person name="Schlenke T."/>
            <person name="Schwartz R."/>
            <person name="Segarra C."/>
            <person name="Singh R.S."/>
            <person name="Sirot L."/>
            <person name="Sirota M."/>
            <person name="Sisneros N.B."/>
            <person name="Smith C.D."/>
            <person name="Smith T.F."/>
            <person name="Spieth J."/>
            <person name="Stage D.E."/>
            <person name="Stark A."/>
            <person name="Stephan W."/>
            <person name="Strausberg R.L."/>
            <person name="Strempel S."/>
            <person name="Sturgill D."/>
            <person name="Sutton G."/>
            <person name="Sutton G.G."/>
            <person name="Tao W."/>
            <person name="Teichmann S."/>
            <person name="Tobari Y.N."/>
            <person name="Tomimura Y."/>
            <person name="Tsolas J.M."/>
            <person name="Valente V.L."/>
            <person name="Venter E."/>
            <person name="Venter J.C."/>
            <person name="Vicario S."/>
            <person name="Vieira F.G."/>
            <person name="Vilella A.J."/>
            <person name="Villasante A."/>
            <person name="Walenz B."/>
            <person name="Wang J."/>
            <person name="Wasserman M."/>
            <person name="Watts T."/>
            <person name="Wilson D."/>
            <person name="Wilson R.K."/>
            <person name="Wing R.A."/>
            <person name="Wolfner M.F."/>
            <person name="Wong A."/>
            <person name="Wong G.K."/>
            <person name="Wu C.I."/>
            <person name="Wu G."/>
            <person name="Yamamoto D."/>
            <person name="Yang H.P."/>
            <person name="Yang S.P."/>
            <person name="Yorke J.A."/>
            <person name="Yoshida K."/>
            <person name="Zdobnov E."/>
            <person name="Zhang P."/>
            <person name="Zhang Y."/>
            <person name="Zimin A.V."/>
            <person name="Baldwin J."/>
            <person name="Abdouelleil A."/>
            <person name="Abdulkadir J."/>
            <person name="Abebe A."/>
            <person name="Abera B."/>
            <person name="Abreu J."/>
            <person name="Acer S.C."/>
            <person name="Aftuck L."/>
            <person name="Alexander A."/>
            <person name="An P."/>
            <person name="Anderson E."/>
            <person name="Anderson S."/>
            <person name="Arachi H."/>
            <person name="Azer M."/>
            <person name="Bachantsang P."/>
            <person name="Barry A."/>
            <person name="Bayul T."/>
            <person name="Berlin A."/>
            <person name="Bessette D."/>
            <person name="Bloom T."/>
            <person name="Blye J."/>
            <person name="Boguslavskiy L."/>
            <person name="Bonnet C."/>
            <person name="Boukhgalter B."/>
            <person name="Bourzgui I."/>
            <person name="Brown A."/>
            <person name="Cahill P."/>
            <person name="Channer S."/>
            <person name="Cheshatsang Y."/>
            <person name="Chuda L."/>
            <person name="Citroen M."/>
            <person name="Collymore A."/>
            <person name="Cooke P."/>
            <person name="Costello M."/>
            <person name="D'Aco K."/>
            <person name="Daza R."/>
            <person name="De Haan G."/>
            <person name="DeGray S."/>
            <person name="DeMaso C."/>
            <person name="Dhargay N."/>
            <person name="Dooley K."/>
            <person name="Dooley E."/>
            <person name="Doricent M."/>
            <person name="Dorje P."/>
            <person name="Dorjee K."/>
            <person name="Dupes A."/>
            <person name="Elong R."/>
            <person name="Falk J."/>
            <person name="Farina A."/>
            <person name="Faro S."/>
            <person name="Ferguson D."/>
            <person name="Fisher S."/>
            <person name="Foley C.D."/>
            <person name="Franke A."/>
            <person name="Friedrich D."/>
            <person name="Gadbois L."/>
            <person name="Gearin G."/>
            <person name="Gearin C.R."/>
            <person name="Giannoukos G."/>
            <person name="Goode T."/>
            <person name="Graham J."/>
            <person name="Grandbois E."/>
            <person name="Grewal S."/>
            <person name="Gyaltsen K."/>
            <person name="Hafez N."/>
            <person name="Hagos B."/>
            <person name="Hall J."/>
            <person name="Henson C."/>
            <person name="Hollinger A."/>
            <person name="Honan T."/>
            <person name="Huard M.D."/>
            <person name="Hughes L."/>
            <person name="Hurhula B."/>
            <person name="Husby M.E."/>
            <person name="Kamat A."/>
            <person name="Kanga B."/>
            <person name="Kashin S."/>
            <person name="Khazanovich D."/>
            <person name="Kisner P."/>
            <person name="Lance K."/>
            <person name="Lara M."/>
            <person name="Lee W."/>
            <person name="Lennon N."/>
            <person name="Letendre F."/>
            <person name="LeVine R."/>
            <person name="Lipovsky A."/>
            <person name="Liu X."/>
            <person name="Liu J."/>
            <person name="Liu S."/>
            <person name="Lokyitsang T."/>
            <person name="Lokyitsang Y."/>
            <person name="Lubonja R."/>
            <person name="Lui A."/>
            <person name="MacDonald P."/>
            <person name="Magnisalis V."/>
            <person name="Maru K."/>
            <person name="Matthews C."/>
            <person name="McCusker W."/>
            <person name="McDonough S."/>
            <person name="Mehta T."/>
            <person name="Meldrim J."/>
            <person name="Meneus L."/>
            <person name="Mihai O."/>
            <person name="Mihalev A."/>
            <person name="Mihova T."/>
            <person name="Mittelman R."/>
            <person name="Mlenga V."/>
            <person name="Montmayeur A."/>
            <person name="Mulrain L."/>
            <person name="Navidi A."/>
            <person name="Naylor J."/>
            <person name="Negash T."/>
            <person name="Nguyen T."/>
            <person name="Nguyen N."/>
            <person name="Nicol R."/>
            <person name="Norbu C."/>
            <person name="Norbu N."/>
            <person name="Novod N."/>
            <person name="O'Neill B."/>
            <person name="Osman S."/>
            <person name="Markiewicz E."/>
            <person name="Oyono O.L."/>
            <person name="Patti C."/>
            <person name="Phunkhang P."/>
            <person name="Pierre F."/>
            <person name="Priest M."/>
            <person name="Raghuraman S."/>
            <person name="Rege F."/>
            <person name="Reyes R."/>
            <person name="Rise C."/>
            <person name="Rogov P."/>
            <person name="Ross K."/>
            <person name="Ryan E."/>
            <person name="Settipalli S."/>
            <person name="Shea T."/>
            <person name="Sherpa N."/>
            <person name="Shi L."/>
            <person name="Shih D."/>
            <person name="Sparrow T."/>
            <person name="Spaulding J."/>
            <person name="Stalker J."/>
            <person name="Stange-Thomann N."/>
            <person name="Stavropoulos S."/>
            <person name="Stone C."/>
            <person name="Strader C."/>
            <person name="Tesfaye S."/>
            <person name="Thomson T."/>
            <person name="Thoulutsang Y."/>
            <person name="Thoulutsang D."/>
            <person name="Topham K."/>
            <person name="Topping I."/>
            <person name="Tsamla T."/>
            <person name="Vassiliev H."/>
            <person name="Vo A."/>
            <person name="Wangchuk T."/>
            <person name="Wangdi T."/>
            <person name="Weiand M."/>
            <person name="Wilkinson J."/>
            <person name="Wilson A."/>
            <person name="Yadav S."/>
            <person name="Young G."/>
            <person name="Yu Q."/>
            <person name="Zembek L."/>
            <person name="Zhong D."/>
            <person name="Zimmer A."/>
            <person name="Zwirko Z."/>
            <person name="Jaffe D.B."/>
            <person name="Alvarez P."/>
            <person name="Brockman W."/>
            <person name="Butler J."/>
            <person name="Chin C."/>
            <person name="Gnerre S."/>
            <person name="Grabherr M."/>
            <person name="Kleber M."/>
            <person name="Mauceli E."/>
            <person name="MacCallum I."/>
        </authorList>
    </citation>
    <scope>NUCLEOTIDE SEQUENCE [LARGE SCALE GENOMIC DNA]</scope>
    <source>
        <strain evidence="4">Rob3c / Tucson 14021-0248.25</strain>
    </source>
</reference>
<proteinExistence type="predicted"/>
<dbReference type="HOGENOM" id="CLU_1422856_0_0_1"/>
<protein>
    <submittedName>
        <fullName evidence="3">GM24886</fullName>
    </submittedName>
</protein>
<feature type="transmembrane region" description="Helical" evidence="1">
    <location>
        <begin position="33"/>
        <end position="50"/>
    </location>
</feature>
<sequence>MNVVGALVNLLLISACAYTMCSLTPADHPYAYLAASFSVVHGLLGVVRSFTEEPDECGRTFVISASILEVILLPLANIEFYLVSDQSGVALVHVMSLIPLFYDMIGKVSEDWDSSTETLKDLALLGNIGSTLYLATKDGNHLYFGVAATAFLARYGGAIVGTCNERLSNAVETLANSGILAIMTHSLMANC</sequence>
<keyword evidence="1" id="KW-1133">Transmembrane helix</keyword>
<feature type="signal peptide" evidence="2">
    <location>
        <begin position="1"/>
        <end position="17"/>
    </location>
</feature>
<dbReference type="KEGG" id="dse:6604997"/>
<evidence type="ECO:0000313" key="3">
    <source>
        <dbReference type="EMBL" id="EDW40826.1"/>
    </source>
</evidence>
<dbReference type="Pfam" id="PF16039">
    <property type="entry name" value="DUF4791"/>
    <property type="match status" value="1"/>
</dbReference>
<dbReference type="InterPro" id="IPR032007">
    <property type="entry name" value="DUF4791"/>
</dbReference>
<dbReference type="EMBL" id="CH480815">
    <property type="protein sequence ID" value="EDW40826.1"/>
    <property type="molecule type" value="Genomic_DNA"/>
</dbReference>
<evidence type="ECO:0000256" key="2">
    <source>
        <dbReference type="SAM" id="SignalP"/>
    </source>
</evidence>
<keyword evidence="1" id="KW-0472">Membrane</keyword>
<gene>
    <name evidence="3" type="primary">Dsec\GM24886</name>
    <name evidence="3" type="ORF">Dsec_GM24886</name>
</gene>
<organism evidence="4">
    <name type="scientific">Drosophila sechellia</name>
    <name type="common">Fruit fly</name>
    <dbReference type="NCBI Taxonomy" id="7238"/>
    <lineage>
        <taxon>Eukaryota</taxon>
        <taxon>Metazoa</taxon>
        <taxon>Ecdysozoa</taxon>
        <taxon>Arthropoda</taxon>
        <taxon>Hexapoda</taxon>
        <taxon>Insecta</taxon>
        <taxon>Pterygota</taxon>
        <taxon>Neoptera</taxon>
        <taxon>Endopterygota</taxon>
        <taxon>Diptera</taxon>
        <taxon>Brachycera</taxon>
        <taxon>Muscomorpha</taxon>
        <taxon>Ephydroidea</taxon>
        <taxon>Drosophilidae</taxon>
        <taxon>Drosophila</taxon>
        <taxon>Sophophora</taxon>
    </lineage>
</organism>
<dbReference type="STRING" id="7238.B4HKM3"/>
<feature type="transmembrane region" description="Helical" evidence="1">
    <location>
        <begin position="62"/>
        <end position="82"/>
    </location>
</feature>
<keyword evidence="1" id="KW-0812">Transmembrane</keyword>
<keyword evidence="2" id="KW-0732">Signal</keyword>
<accession>B4HKM3</accession>